<dbReference type="AlphaFoldDB" id="A0AA86VFM1"/>
<name>A0AA86VFM1_9FABA</name>
<dbReference type="EMBL" id="OY731399">
    <property type="protein sequence ID" value="CAJ1934053.1"/>
    <property type="molecule type" value="Genomic_DNA"/>
</dbReference>
<accession>A0AA86VFM1</accession>
<organism evidence="2 3">
    <name type="scientific">Sphenostylis stenocarpa</name>
    <dbReference type="NCBI Taxonomy" id="92480"/>
    <lineage>
        <taxon>Eukaryota</taxon>
        <taxon>Viridiplantae</taxon>
        <taxon>Streptophyta</taxon>
        <taxon>Embryophyta</taxon>
        <taxon>Tracheophyta</taxon>
        <taxon>Spermatophyta</taxon>
        <taxon>Magnoliopsida</taxon>
        <taxon>eudicotyledons</taxon>
        <taxon>Gunneridae</taxon>
        <taxon>Pentapetalae</taxon>
        <taxon>rosids</taxon>
        <taxon>fabids</taxon>
        <taxon>Fabales</taxon>
        <taxon>Fabaceae</taxon>
        <taxon>Papilionoideae</taxon>
        <taxon>50 kb inversion clade</taxon>
        <taxon>NPAAA clade</taxon>
        <taxon>indigoferoid/millettioid clade</taxon>
        <taxon>Phaseoleae</taxon>
        <taxon>Sphenostylis</taxon>
    </lineage>
</organism>
<protein>
    <submittedName>
        <fullName evidence="2">Uncharacterized protein</fullName>
    </submittedName>
</protein>
<dbReference type="PANTHER" id="PTHR33621">
    <property type="entry name" value="ASPARTIC/GLUTAMIC ACID-RICH PROTEIN"/>
    <property type="match status" value="1"/>
</dbReference>
<evidence type="ECO:0000313" key="3">
    <source>
        <dbReference type="Proteomes" id="UP001189624"/>
    </source>
</evidence>
<feature type="region of interest" description="Disordered" evidence="1">
    <location>
        <begin position="83"/>
        <end position="102"/>
    </location>
</feature>
<feature type="region of interest" description="Disordered" evidence="1">
    <location>
        <begin position="147"/>
        <end position="192"/>
    </location>
</feature>
<reference evidence="2" key="1">
    <citation type="submission" date="2023-10" db="EMBL/GenBank/DDBJ databases">
        <authorList>
            <person name="Domelevo Entfellner J.-B."/>
        </authorList>
    </citation>
    <scope>NUCLEOTIDE SEQUENCE</scope>
</reference>
<dbReference type="Proteomes" id="UP001189624">
    <property type="component" value="Chromosome 2"/>
</dbReference>
<feature type="region of interest" description="Disordered" evidence="1">
    <location>
        <begin position="112"/>
        <end position="134"/>
    </location>
</feature>
<proteinExistence type="predicted"/>
<keyword evidence="3" id="KW-1185">Reference proteome</keyword>
<evidence type="ECO:0000256" key="1">
    <source>
        <dbReference type="SAM" id="MobiDB-lite"/>
    </source>
</evidence>
<dbReference type="PANTHER" id="PTHR33621:SF2">
    <property type="entry name" value="RIBOSOMAL L1 DOMAIN-CONTAINING PROTEIN"/>
    <property type="match status" value="1"/>
</dbReference>
<dbReference type="Gramene" id="rna-AYBTSS11_LOCUS6699">
    <property type="protein sequence ID" value="CAJ1934053.1"/>
    <property type="gene ID" value="gene-AYBTSS11_LOCUS6699"/>
</dbReference>
<evidence type="ECO:0000313" key="2">
    <source>
        <dbReference type="EMBL" id="CAJ1934053.1"/>
    </source>
</evidence>
<sequence length="835" mass="90975">MLSLGLAPNATGTSWTLVISECFNPRKQLQALCKKNKIPANITNVAMAENLTAMDKVEGLDEILNPIEGDAGTPNVNIRMAGRASTQRKAPRAEAEGSNVKVSVSARPLRGAGAGQGVVEQKNKDANVPPGTPAVSVRRATAVSTRRKKEVEMVEEDGDKKGVEGQPLDVPKTPVAASVSRRRATGRSVRSTKKIENTGGTSVQRTYGTRRSVRLLEKDMSKMGLIDTEDTGSVKIDDDVSQELSNISHQVEDSCDTEKGSSLQIDSAMDTQELEVCSFDLNTVYECQSHDSVSDMKLVSVTENDTVVEPQGSDEAEREKINFLELEAEPNASDEAGSEPFPVLEETCDSSELETENKECVGARRESFHSEPFTDAIMEVTGQEIADMVPDNVSVDVTVKAVAGSLPMIADCKMDDQVRNKGGDQEDNNNDQDVLVEHMDDKEVKSNEPEEDDEYLTLEIEESSESYDKSDDQGSDEVSSVREERIEEFTCQDASTLTVVLADDVSDEDVPASLPMSPVCDDPADINESVECITGDSQVTNKVDDNQEIKDETEHLNLACRNVTDEDNQCPLNVDEKAANESDLMTLGSEGVLEFESISNFPGELQEEVKENKPEQMEAGTDKAPDVTDICTESSANGQPEESVNLEAEPLAEESEDPVAGHEVMLGADRMCTPQVPLVHQQVSVESASGALDGELSCKSNVPVDGEVVSEQVTAIPNHDTVIFSSENMTSDVPVQSAVSDPLKENVPSDDLNNMSIAELRRRLKILMLDGEKSNCNKTDIVKEVDKKRTALQSHVFWWVQKILALCIIVDESSKDGREGVDDNIEYLRRMQSAS</sequence>
<feature type="region of interest" description="Disordered" evidence="1">
    <location>
        <begin position="461"/>
        <end position="483"/>
    </location>
</feature>
<gene>
    <name evidence="2" type="ORF">AYBTSS11_LOCUS6699</name>
</gene>